<dbReference type="Proteomes" id="UP000594638">
    <property type="component" value="Unassembled WGS sequence"/>
</dbReference>
<keyword evidence="7" id="KW-1185">Reference proteome</keyword>
<evidence type="ECO:0000313" key="7">
    <source>
        <dbReference type="Proteomes" id="UP000594638"/>
    </source>
</evidence>
<comment type="caution">
    <text evidence="6">The sequence shown here is derived from an EMBL/GenBank/DDBJ whole genome shotgun (WGS) entry which is preliminary data.</text>
</comment>
<evidence type="ECO:0000256" key="4">
    <source>
        <dbReference type="ARBA" id="ARBA00023136"/>
    </source>
</evidence>
<evidence type="ECO:0000256" key="2">
    <source>
        <dbReference type="ARBA" id="ARBA00022692"/>
    </source>
</evidence>
<dbReference type="Gene3D" id="3.40.50.2300">
    <property type="match status" value="2"/>
</dbReference>
<gene>
    <name evidence="6" type="ORF">OLEA9_A008395</name>
</gene>
<dbReference type="OrthoDB" id="5984008at2759"/>
<comment type="subcellular location">
    <subcellularLocation>
        <location evidence="1">Membrane</location>
    </subcellularLocation>
</comment>
<protein>
    <recommendedName>
        <fullName evidence="5">Receptor ligand binding region domain-containing protein</fullName>
    </recommendedName>
</protein>
<dbReference type="InterPro" id="IPR015683">
    <property type="entry name" value="Ionotropic_Glu_rcpt"/>
</dbReference>
<name>A0A8S0SKA0_OLEEU</name>
<dbReference type="EMBL" id="CACTIH010005440">
    <property type="protein sequence ID" value="CAA2992719.1"/>
    <property type="molecule type" value="Genomic_DNA"/>
</dbReference>
<evidence type="ECO:0000259" key="5">
    <source>
        <dbReference type="Pfam" id="PF01094"/>
    </source>
</evidence>
<dbReference type="PANTHER" id="PTHR34836">
    <property type="entry name" value="OS06G0188250 PROTEIN"/>
    <property type="match status" value="1"/>
</dbReference>
<feature type="domain" description="Receptor ligand binding region" evidence="5">
    <location>
        <begin position="1"/>
        <end position="137"/>
    </location>
</feature>
<keyword evidence="2" id="KW-0812">Transmembrane</keyword>
<organism evidence="6 7">
    <name type="scientific">Olea europaea subsp. europaea</name>
    <dbReference type="NCBI Taxonomy" id="158383"/>
    <lineage>
        <taxon>Eukaryota</taxon>
        <taxon>Viridiplantae</taxon>
        <taxon>Streptophyta</taxon>
        <taxon>Embryophyta</taxon>
        <taxon>Tracheophyta</taxon>
        <taxon>Spermatophyta</taxon>
        <taxon>Magnoliopsida</taxon>
        <taxon>eudicotyledons</taxon>
        <taxon>Gunneridae</taxon>
        <taxon>Pentapetalae</taxon>
        <taxon>asterids</taxon>
        <taxon>lamiids</taxon>
        <taxon>Lamiales</taxon>
        <taxon>Oleaceae</taxon>
        <taxon>Oleeae</taxon>
        <taxon>Olea</taxon>
    </lineage>
</organism>
<reference evidence="6 7" key="1">
    <citation type="submission" date="2019-12" db="EMBL/GenBank/DDBJ databases">
        <authorList>
            <person name="Alioto T."/>
            <person name="Alioto T."/>
            <person name="Gomez Garrido J."/>
        </authorList>
    </citation>
    <scope>NUCLEOTIDE SEQUENCE [LARGE SCALE GENOMIC DNA]</scope>
</reference>
<keyword evidence="3" id="KW-1133">Transmembrane helix</keyword>
<evidence type="ECO:0000256" key="1">
    <source>
        <dbReference type="ARBA" id="ARBA00004370"/>
    </source>
</evidence>
<evidence type="ECO:0000313" key="6">
    <source>
        <dbReference type="EMBL" id="CAA2992719.1"/>
    </source>
</evidence>
<dbReference type="InterPro" id="IPR001828">
    <property type="entry name" value="ANF_lig-bd_rcpt"/>
</dbReference>
<keyword evidence="4" id="KW-0472">Membrane</keyword>
<dbReference type="InterPro" id="IPR028082">
    <property type="entry name" value="Peripla_BP_I"/>
</dbReference>
<accession>A0A8S0SKA0</accession>
<dbReference type="Gramene" id="OE9A008395T1">
    <property type="protein sequence ID" value="OE9A008395C1"/>
    <property type="gene ID" value="OE9A008395"/>
</dbReference>
<dbReference type="AlphaFoldDB" id="A0A8S0SKA0"/>
<proteinExistence type="predicted"/>
<sequence>MNTSLGHRLFVHAKKAGMMIEGYAWIITDYLSNFLNSMDFVARDSMKGVLGIRPYVSRSEKLDHSKKAEKIGPVNSSLLNVNTSKNGTDGTNMKISAFGPKLLSKLSNTKLRGLSGDIQLINGQLKPPAFEIFNLIGTGEKTVGFWTLDRGISRELISTGEPTYSTSTENLKNVLWPGDSVTQPKGLGYSCNRKTESPGSREKWIQRIC</sequence>
<dbReference type="Pfam" id="PF01094">
    <property type="entry name" value="ANF_receptor"/>
    <property type="match status" value="1"/>
</dbReference>
<dbReference type="GO" id="GO:0016020">
    <property type="term" value="C:membrane"/>
    <property type="evidence" value="ECO:0007669"/>
    <property type="project" value="UniProtKB-SubCell"/>
</dbReference>
<dbReference type="SUPFAM" id="SSF53822">
    <property type="entry name" value="Periplasmic binding protein-like I"/>
    <property type="match status" value="1"/>
</dbReference>
<dbReference type="PANTHER" id="PTHR34836:SF7">
    <property type="entry name" value="RECEPTOR LIGAND BINDING REGION DOMAIN-CONTAINING PROTEIN"/>
    <property type="match status" value="1"/>
</dbReference>
<evidence type="ECO:0000256" key="3">
    <source>
        <dbReference type="ARBA" id="ARBA00022989"/>
    </source>
</evidence>